<keyword evidence="3" id="KW-1185">Reference proteome</keyword>
<proteinExistence type="predicted"/>
<accession>B7P983</accession>
<dbReference type="EMBL" id="ABJB010596263">
    <property type="status" value="NOT_ANNOTATED_CDS"/>
    <property type="molecule type" value="Genomic_DNA"/>
</dbReference>
<organism>
    <name type="scientific">Ixodes scapularis</name>
    <name type="common">Black-legged tick</name>
    <name type="synonym">Deer tick</name>
    <dbReference type="NCBI Taxonomy" id="6945"/>
    <lineage>
        <taxon>Eukaryota</taxon>
        <taxon>Metazoa</taxon>
        <taxon>Ecdysozoa</taxon>
        <taxon>Arthropoda</taxon>
        <taxon>Chelicerata</taxon>
        <taxon>Arachnida</taxon>
        <taxon>Acari</taxon>
        <taxon>Parasitiformes</taxon>
        <taxon>Ixodida</taxon>
        <taxon>Ixodoidea</taxon>
        <taxon>Ixodidae</taxon>
        <taxon>Ixodinae</taxon>
        <taxon>Ixodes</taxon>
    </lineage>
</organism>
<dbReference type="PaxDb" id="6945-B7P983"/>
<dbReference type="VEuPathDB" id="VectorBase:ISCP_023111"/>
<dbReference type="EnsemblMetazoa" id="ISCW017014-RA">
    <property type="protein sequence ID" value="ISCW017014-PA"/>
    <property type="gene ID" value="ISCW017014"/>
</dbReference>
<sequence length="62" mass="7008">MPSLTVDEGYLEGFLKAENTFLHQLVFCPLQNRLVPLNPYKPGMVPEELPYAGQIKFTVTLV</sequence>
<gene>
    <name evidence="1" type="ORF">IscW_ISCW017014</name>
</gene>
<dbReference type="VEuPathDB" id="VectorBase:ISCW017014"/>
<reference evidence="2" key="2">
    <citation type="submission" date="2020-05" db="UniProtKB">
        <authorList>
            <consortium name="EnsemblMetazoa"/>
        </authorList>
    </citation>
    <scope>IDENTIFICATION</scope>
    <source>
        <strain evidence="2">wikel</strain>
    </source>
</reference>
<dbReference type="InParanoid" id="B7P983"/>
<evidence type="ECO:0000313" key="2">
    <source>
        <dbReference type="EnsemblMetazoa" id="ISCW017014-PA"/>
    </source>
</evidence>
<dbReference type="VEuPathDB" id="VectorBase:ISCI017014"/>
<evidence type="ECO:0000313" key="3">
    <source>
        <dbReference type="Proteomes" id="UP000001555"/>
    </source>
</evidence>
<reference evidence="1 3" key="1">
    <citation type="submission" date="2008-03" db="EMBL/GenBank/DDBJ databases">
        <title>Annotation of Ixodes scapularis.</title>
        <authorList>
            <consortium name="Ixodes scapularis Genome Project Consortium"/>
            <person name="Caler E."/>
            <person name="Hannick L.I."/>
            <person name="Bidwell S."/>
            <person name="Joardar V."/>
            <person name="Thiagarajan M."/>
            <person name="Amedeo P."/>
            <person name="Galinsky K.J."/>
            <person name="Schobel S."/>
            <person name="Inman J."/>
            <person name="Hostetler J."/>
            <person name="Miller J."/>
            <person name="Hammond M."/>
            <person name="Megy K."/>
            <person name="Lawson D."/>
            <person name="Kodira C."/>
            <person name="Sutton G."/>
            <person name="Meyer J."/>
            <person name="Hill C.A."/>
            <person name="Birren B."/>
            <person name="Nene V."/>
            <person name="Collins F."/>
            <person name="Alarcon-Chaidez F."/>
            <person name="Wikel S."/>
            <person name="Strausberg R."/>
        </authorList>
    </citation>
    <scope>NUCLEOTIDE SEQUENCE [LARGE SCALE GENOMIC DNA]</scope>
    <source>
        <strain evidence="3">Wikel</strain>
        <strain evidence="1">Wikel colony</strain>
    </source>
</reference>
<keyword evidence="1" id="KW-0540">Nuclease</keyword>
<dbReference type="HOGENOM" id="CLU_2906565_0_0_1"/>
<name>B7P983_IXOSC</name>
<evidence type="ECO:0000313" key="1">
    <source>
        <dbReference type="EMBL" id="EEC03155.1"/>
    </source>
</evidence>
<dbReference type="GO" id="GO:0004527">
    <property type="term" value="F:exonuclease activity"/>
    <property type="evidence" value="ECO:0007669"/>
    <property type="project" value="UniProtKB-KW"/>
</dbReference>
<protein>
    <submittedName>
        <fullName evidence="1 2">Exonuclease, putative</fullName>
    </submittedName>
</protein>
<keyword evidence="1" id="KW-0269">Exonuclease</keyword>
<keyword evidence="1" id="KW-0378">Hydrolase</keyword>
<dbReference type="Proteomes" id="UP000001555">
    <property type="component" value="Unassembled WGS sequence"/>
</dbReference>
<dbReference type="EMBL" id="ABJB010939820">
    <property type="status" value="NOT_ANNOTATED_CDS"/>
    <property type="molecule type" value="Genomic_DNA"/>
</dbReference>
<dbReference type="AlphaFoldDB" id="B7P983"/>
<dbReference type="OrthoDB" id="26491at2759"/>
<dbReference type="STRING" id="6945.B7P983"/>
<dbReference type="EMBL" id="DS661893">
    <property type="protein sequence ID" value="EEC03155.1"/>
    <property type="molecule type" value="Genomic_DNA"/>
</dbReference>
<dbReference type="EMBL" id="ABJB010406024">
    <property type="status" value="NOT_ANNOTATED_CDS"/>
    <property type="molecule type" value="Genomic_DNA"/>
</dbReference>